<name>A0A7C2ALW1_DESA2</name>
<dbReference type="Pfam" id="PF20974">
    <property type="entry name" value="tRNA-synt_1c_C2"/>
    <property type="match status" value="1"/>
</dbReference>
<dbReference type="Gene3D" id="2.40.240.10">
    <property type="entry name" value="Ribosomal Protein L25, Chain P"/>
    <property type="match status" value="1"/>
</dbReference>
<proteinExistence type="predicted"/>
<dbReference type="GO" id="GO:0006412">
    <property type="term" value="P:translation"/>
    <property type="evidence" value="ECO:0007669"/>
    <property type="project" value="UniProtKB-KW"/>
</dbReference>
<protein>
    <recommendedName>
        <fullName evidence="2">50S ribosomal protein L25</fullName>
    </recommendedName>
</protein>
<reference evidence="4" key="1">
    <citation type="journal article" date="2020" name="mSystems">
        <title>Genome- and Community-Level Interaction Insights into Carbon Utilization and Element Cycling Functions of Hydrothermarchaeota in Hydrothermal Sediment.</title>
        <authorList>
            <person name="Zhou Z."/>
            <person name="Liu Y."/>
            <person name="Xu W."/>
            <person name="Pan J."/>
            <person name="Luo Z.H."/>
            <person name="Li M."/>
        </authorList>
    </citation>
    <scope>NUCLEOTIDE SEQUENCE [LARGE SCALE GENOMIC DNA]</scope>
    <source>
        <strain evidence="4">HyVt-389</strain>
    </source>
</reference>
<feature type="non-terminal residue" evidence="4">
    <location>
        <position position="1"/>
    </location>
</feature>
<gene>
    <name evidence="4" type="ORF">ENI35_05870</name>
</gene>
<comment type="caution">
    <text evidence="4">The sequence shown here is derived from an EMBL/GenBank/DDBJ whole genome shotgun (WGS) entry which is preliminary data.</text>
</comment>
<dbReference type="InterPro" id="IPR011035">
    <property type="entry name" value="Ribosomal_bL25/Gln-tRNA_synth"/>
</dbReference>
<evidence type="ECO:0000256" key="2">
    <source>
        <dbReference type="ARBA" id="ARBA00035479"/>
    </source>
</evidence>
<accession>A0A7C2ALW1</accession>
<keyword evidence="4" id="KW-0436">Ligase</keyword>
<evidence type="ECO:0000259" key="3">
    <source>
        <dbReference type="Pfam" id="PF20974"/>
    </source>
</evidence>
<dbReference type="Proteomes" id="UP000885738">
    <property type="component" value="Unassembled WGS sequence"/>
</dbReference>
<dbReference type="GO" id="GO:0016874">
    <property type="term" value="F:ligase activity"/>
    <property type="evidence" value="ECO:0007669"/>
    <property type="project" value="UniProtKB-KW"/>
</dbReference>
<dbReference type="EMBL" id="DRIH01000206">
    <property type="protein sequence ID" value="HEC68316.1"/>
    <property type="molecule type" value="Genomic_DNA"/>
</dbReference>
<evidence type="ECO:0000256" key="1">
    <source>
        <dbReference type="ARBA" id="ARBA00022917"/>
    </source>
</evidence>
<evidence type="ECO:0000313" key="4">
    <source>
        <dbReference type="EMBL" id="HEC68316.1"/>
    </source>
</evidence>
<dbReference type="SUPFAM" id="SSF50715">
    <property type="entry name" value="Ribosomal protein L25-like"/>
    <property type="match status" value="1"/>
</dbReference>
<dbReference type="AlphaFoldDB" id="A0A7C2ALW1"/>
<sequence>DVEEGEDFKSNLNPNSLKVLYSCKIEPSLAKAKPGERYQFERIGYFCVDKDSSENRLIFNRTVTLRDRWAKIQKSSFKKV</sequence>
<keyword evidence="1" id="KW-0648">Protein biosynthesis</keyword>
<organism evidence="4">
    <name type="scientific">Desulfofervidus auxilii</name>
    <dbReference type="NCBI Taxonomy" id="1621989"/>
    <lineage>
        <taxon>Bacteria</taxon>
        <taxon>Pseudomonadati</taxon>
        <taxon>Thermodesulfobacteriota</taxon>
        <taxon>Candidatus Desulfofervidia</taxon>
        <taxon>Candidatus Desulfofervidales</taxon>
        <taxon>Candidatus Desulfofervidaceae</taxon>
        <taxon>Candidatus Desulfofervidus</taxon>
    </lineage>
</organism>
<dbReference type="InterPro" id="IPR020056">
    <property type="entry name" value="Rbsml_bL25/Gln-tRNA_synth_N"/>
</dbReference>
<feature type="domain" description="tRNA synthetases class I (E and Q) anti-codon binding" evidence="3">
    <location>
        <begin position="7"/>
        <end position="49"/>
    </location>
</feature>
<dbReference type="InterPro" id="IPR049437">
    <property type="entry name" value="tRNA-synt_1c_C2"/>
</dbReference>